<dbReference type="HAMAP" id="MF_00052_B">
    <property type="entry name" value="RNase_HII_B"/>
    <property type="match status" value="1"/>
</dbReference>
<dbReference type="GO" id="GO:0005737">
    <property type="term" value="C:cytoplasm"/>
    <property type="evidence" value="ECO:0007669"/>
    <property type="project" value="UniProtKB-SubCell"/>
</dbReference>
<dbReference type="GO" id="GO:0004523">
    <property type="term" value="F:RNA-DNA hybrid ribonuclease activity"/>
    <property type="evidence" value="ECO:0007669"/>
    <property type="project" value="UniProtKB-UniRule"/>
</dbReference>
<dbReference type="InterPro" id="IPR024567">
    <property type="entry name" value="RNase_HII/HIII_dom"/>
</dbReference>
<dbReference type="EC" id="3.1.26.4" evidence="13"/>
<evidence type="ECO:0000256" key="2">
    <source>
        <dbReference type="ARBA" id="ARBA00001946"/>
    </source>
</evidence>
<keyword evidence="6" id="KW-0963">Cytoplasm</keyword>
<dbReference type="InterPro" id="IPR022898">
    <property type="entry name" value="RNase_HII"/>
</dbReference>
<dbReference type="NCBIfam" id="NF000594">
    <property type="entry name" value="PRK00015.1-1"/>
    <property type="match status" value="1"/>
</dbReference>
<dbReference type="PANTHER" id="PTHR10954">
    <property type="entry name" value="RIBONUCLEASE H2 SUBUNIT A"/>
    <property type="match status" value="1"/>
</dbReference>
<gene>
    <name evidence="15" type="ORF">KC19_2G166300</name>
</gene>
<evidence type="ECO:0000256" key="7">
    <source>
        <dbReference type="ARBA" id="ARBA00022722"/>
    </source>
</evidence>
<dbReference type="GO" id="GO:0003723">
    <property type="term" value="F:RNA binding"/>
    <property type="evidence" value="ECO:0007669"/>
    <property type="project" value="UniProtKB-UniRule"/>
</dbReference>
<dbReference type="Pfam" id="PF01351">
    <property type="entry name" value="RNase_HII"/>
    <property type="match status" value="1"/>
</dbReference>
<comment type="similarity">
    <text evidence="5 13">Belongs to the RNase HII family.</text>
</comment>
<evidence type="ECO:0000256" key="12">
    <source>
        <dbReference type="PROSITE-ProRule" id="PRU01319"/>
    </source>
</evidence>
<dbReference type="AlphaFoldDB" id="A0A8T0IW80"/>
<organism evidence="15 16">
    <name type="scientific">Ceratodon purpureus</name>
    <name type="common">Fire moss</name>
    <name type="synonym">Dicranum purpureum</name>
    <dbReference type="NCBI Taxonomy" id="3225"/>
    <lineage>
        <taxon>Eukaryota</taxon>
        <taxon>Viridiplantae</taxon>
        <taxon>Streptophyta</taxon>
        <taxon>Embryophyta</taxon>
        <taxon>Bryophyta</taxon>
        <taxon>Bryophytina</taxon>
        <taxon>Bryopsida</taxon>
        <taxon>Dicranidae</taxon>
        <taxon>Pseudoditrichales</taxon>
        <taxon>Ditrichaceae</taxon>
        <taxon>Ceratodon</taxon>
    </lineage>
</organism>
<dbReference type="Proteomes" id="UP000822688">
    <property type="component" value="Chromosome 2"/>
</dbReference>
<comment type="cofactor">
    <cofactor evidence="12">
        <name>Mn(2+)</name>
        <dbReference type="ChEBI" id="CHEBI:29035"/>
    </cofactor>
    <cofactor evidence="12">
        <name>Mg(2+)</name>
        <dbReference type="ChEBI" id="CHEBI:18420"/>
    </cofactor>
    <text evidence="12">Manganese or magnesium. Binds 1 divalent metal ion per monomer in the absence of substrate. May bind a second metal ion after substrate binding.</text>
</comment>
<accession>A0A8T0IW80</accession>
<keyword evidence="10 12" id="KW-0378">Hydrolase</keyword>
<dbReference type="PANTHER" id="PTHR10954:SF23">
    <property type="entry name" value="RIBONUCLEASE"/>
    <property type="match status" value="1"/>
</dbReference>
<evidence type="ECO:0000256" key="3">
    <source>
        <dbReference type="ARBA" id="ARBA00004065"/>
    </source>
</evidence>
<evidence type="ECO:0000256" key="11">
    <source>
        <dbReference type="ARBA" id="ARBA00023211"/>
    </source>
</evidence>
<feature type="domain" description="RNase H type-2" evidence="14">
    <location>
        <begin position="141"/>
        <end position="337"/>
    </location>
</feature>
<dbReference type="InterPro" id="IPR001352">
    <property type="entry name" value="RNase_HII/HIII"/>
</dbReference>
<name>A0A8T0IW80_CERPU</name>
<evidence type="ECO:0000256" key="4">
    <source>
        <dbReference type="ARBA" id="ARBA00004496"/>
    </source>
</evidence>
<comment type="caution">
    <text evidence="15">The sequence shown here is derived from an EMBL/GenBank/DDBJ whole genome shotgun (WGS) entry which is preliminary data.</text>
</comment>
<feature type="binding site" evidence="12">
    <location>
        <position position="147"/>
    </location>
    <ligand>
        <name>a divalent metal cation</name>
        <dbReference type="ChEBI" id="CHEBI:60240"/>
    </ligand>
</feature>
<comment type="function">
    <text evidence="3 13">Endonuclease that specifically degrades the RNA of RNA-DNA hybrids.</text>
</comment>
<keyword evidence="8 12" id="KW-0479">Metal-binding</keyword>
<comment type="catalytic activity">
    <reaction evidence="1 12 13">
        <text>Endonucleolytic cleavage to 5'-phosphomonoester.</text>
        <dbReference type="EC" id="3.1.26.4"/>
    </reaction>
</comment>
<reference evidence="15" key="1">
    <citation type="submission" date="2020-06" db="EMBL/GenBank/DDBJ databases">
        <title>WGS assembly of Ceratodon purpureus strain R40.</title>
        <authorList>
            <person name="Carey S.B."/>
            <person name="Jenkins J."/>
            <person name="Shu S."/>
            <person name="Lovell J.T."/>
            <person name="Sreedasyam A."/>
            <person name="Maumus F."/>
            <person name="Tiley G.P."/>
            <person name="Fernandez-Pozo N."/>
            <person name="Barry K."/>
            <person name="Chen C."/>
            <person name="Wang M."/>
            <person name="Lipzen A."/>
            <person name="Daum C."/>
            <person name="Saski C.A."/>
            <person name="Payton A.C."/>
            <person name="Mcbreen J.C."/>
            <person name="Conrad R.E."/>
            <person name="Kollar L.M."/>
            <person name="Olsson S."/>
            <person name="Huttunen S."/>
            <person name="Landis J.B."/>
            <person name="Wickett N.J."/>
            <person name="Johnson M.G."/>
            <person name="Rensing S.A."/>
            <person name="Grimwood J."/>
            <person name="Schmutz J."/>
            <person name="Mcdaniel S.F."/>
        </authorList>
    </citation>
    <scope>NUCLEOTIDE SEQUENCE</scope>
    <source>
        <strain evidence="15">R40</strain>
    </source>
</reference>
<dbReference type="NCBIfam" id="NF000595">
    <property type="entry name" value="PRK00015.1-3"/>
    <property type="match status" value="1"/>
</dbReference>
<evidence type="ECO:0000313" key="15">
    <source>
        <dbReference type="EMBL" id="KAG0587467.1"/>
    </source>
</evidence>
<evidence type="ECO:0000256" key="6">
    <source>
        <dbReference type="ARBA" id="ARBA00022490"/>
    </source>
</evidence>
<comment type="subcellular location">
    <subcellularLocation>
        <location evidence="4">Cytoplasm</location>
    </subcellularLocation>
</comment>
<sequence>MFARIGGFGLSGNLLNRHSPVGRRWTSDMVARVDAVRRSARLIAAVASENSGRPNPEKPVSQKVVGVVSGSKRSSRVSRTKSDGKIAVKEENEGPKESTATVVEVESVSQPNQVKPLRRTKSLKKFPSRDLETKLWEQGFRNVAGVDEAGRGPLAGPVVAAACIIPASVTIPGVDDSKKLTETQREELYAQIIGTPGVVYAIHVVDAAKIDEINILQATLLAMSACVNELKAGKGEAPDYVLVDGNRLPDDFSKEEAQFVIKGDAECHVIAAASILAKVTRDRMMIDYDKKWPEYGFKAHKGYGTAAHIGALLKHGPCDIHRRSFAPLKDRILQGNVPIL</sequence>
<comment type="cofactor">
    <cofactor evidence="2">
        <name>Mg(2+)</name>
        <dbReference type="ChEBI" id="CHEBI:18420"/>
    </cofactor>
</comment>
<evidence type="ECO:0000256" key="5">
    <source>
        <dbReference type="ARBA" id="ARBA00007383"/>
    </source>
</evidence>
<evidence type="ECO:0000256" key="1">
    <source>
        <dbReference type="ARBA" id="ARBA00000077"/>
    </source>
</evidence>
<proteinExistence type="inferred from homology"/>
<evidence type="ECO:0000256" key="9">
    <source>
        <dbReference type="ARBA" id="ARBA00022759"/>
    </source>
</evidence>
<keyword evidence="11" id="KW-0464">Manganese</keyword>
<dbReference type="CDD" id="cd07182">
    <property type="entry name" value="RNase_HII_bacteria_HII_like"/>
    <property type="match status" value="1"/>
</dbReference>
<protein>
    <recommendedName>
        <fullName evidence="13">Ribonuclease</fullName>
        <ecNumber evidence="13">3.1.26.4</ecNumber>
    </recommendedName>
</protein>
<dbReference type="InterPro" id="IPR012337">
    <property type="entry name" value="RNaseH-like_sf"/>
</dbReference>
<dbReference type="PROSITE" id="PS51975">
    <property type="entry name" value="RNASE_H_2"/>
    <property type="match status" value="1"/>
</dbReference>
<evidence type="ECO:0000313" key="16">
    <source>
        <dbReference type="Proteomes" id="UP000822688"/>
    </source>
</evidence>
<keyword evidence="16" id="KW-1185">Reference proteome</keyword>
<evidence type="ECO:0000256" key="8">
    <source>
        <dbReference type="ARBA" id="ARBA00022723"/>
    </source>
</evidence>
<feature type="binding site" evidence="12">
    <location>
        <position position="244"/>
    </location>
    <ligand>
        <name>a divalent metal cation</name>
        <dbReference type="ChEBI" id="CHEBI:60240"/>
    </ligand>
</feature>
<dbReference type="Gene3D" id="3.30.420.10">
    <property type="entry name" value="Ribonuclease H-like superfamily/Ribonuclease H"/>
    <property type="match status" value="1"/>
</dbReference>
<evidence type="ECO:0000256" key="10">
    <source>
        <dbReference type="ARBA" id="ARBA00022801"/>
    </source>
</evidence>
<evidence type="ECO:0000256" key="13">
    <source>
        <dbReference type="RuleBase" id="RU003515"/>
    </source>
</evidence>
<dbReference type="GO" id="GO:0032299">
    <property type="term" value="C:ribonuclease H2 complex"/>
    <property type="evidence" value="ECO:0007669"/>
    <property type="project" value="TreeGrafter"/>
</dbReference>
<dbReference type="InterPro" id="IPR036397">
    <property type="entry name" value="RNaseH_sf"/>
</dbReference>
<keyword evidence="7 12" id="KW-0540">Nuclease</keyword>
<dbReference type="EMBL" id="CM026422">
    <property type="protein sequence ID" value="KAG0587467.1"/>
    <property type="molecule type" value="Genomic_DNA"/>
</dbReference>
<dbReference type="FunFam" id="3.30.420.10:FF:000113">
    <property type="entry name" value="Ribonuclease HII"/>
    <property type="match status" value="1"/>
</dbReference>
<feature type="binding site" evidence="12">
    <location>
        <position position="148"/>
    </location>
    <ligand>
        <name>a divalent metal cation</name>
        <dbReference type="ChEBI" id="CHEBI:60240"/>
    </ligand>
</feature>
<keyword evidence="9 12" id="KW-0255">Endonuclease</keyword>
<dbReference type="GO" id="GO:0046872">
    <property type="term" value="F:metal ion binding"/>
    <property type="evidence" value="ECO:0007669"/>
    <property type="project" value="UniProtKB-KW"/>
</dbReference>
<dbReference type="GO" id="GO:0006298">
    <property type="term" value="P:mismatch repair"/>
    <property type="evidence" value="ECO:0007669"/>
    <property type="project" value="TreeGrafter"/>
</dbReference>
<evidence type="ECO:0000259" key="14">
    <source>
        <dbReference type="PROSITE" id="PS51975"/>
    </source>
</evidence>
<dbReference type="GO" id="GO:0043137">
    <property type="term" value="P:DNA replication, removal of RNA primer"/>
    <property type="evidence" value="ECO:0007669"/>
    <property type="project" value="TreeGrafter"/>
</dbReference>
<dbReference type="SUPFAM" id="SSF53098">
    <property type="entry name" value="Ribonuclease H-like"/>
    <property type="match status" value="1"/>
</dbReference>